<comment type="caution">
    <text evidence="2">The sequence shown here is derived from an EMBL/GenBank/DDBJ whole genome shotgun (WGS) entry which is preliminary data.</text>
</comment>
<reference evidence="2 3" key="1">
    <citation type="journal article" date="2019" name="Int. J. Syst. Evol. Microbiol.">
        <title>The Global Catalogue of Microorganisms (GCM) 10K type strain sequencing project: providing services to taxonomists for standard genome sequencing and annotation.</title>
        <authorList>
            <consortium name="The Broad Institute Genomics Platform"/>
            <consortium name="The Broad Institute Genome Sequencing Center for Infectious Disease"/>
            <person name="Wu L."/>
            <person name="Ma J."/>
        </authorList>
    </citation>
    <scope>NUCLEOTIDE SEQUENCE [LARGE SCALE GENOMIC DNA]</scope>
    <source>
        <strain evidence="2 3">JCM 13929</strain>
    </source>
</reference>
<proteinExistence type="predicted"/>
<keyword evidence="3" id="KW-1185">Reference proteome</keyword>
<dbReference type="RefSeq" id="WP_346103477.1">
    <property type="nucleotide sequence ID" value="NZ_BAAAMU010000011.1"/>
</dbReference>
<feature type="compositionally biased region" description="Basic residues" evidence="1">
    <location>
        <begin position="182"/>
        <end position="191"/>
    </location>
</feature>
<evidence type="ECO:0000256" key="1">
    <source>
        <dbReference type="SAM" id="MobiDB-lite"/>
    </source>
</evidence>
<dbReference type="Proteomes" id="UP001500064">
    <property type="component" value="Unassembled WGS sequence"/>
</dbReference>
<accession>A0ABN2F1P7</accession>
<evidence type="ECO:0000313" key="2">
    <source>
        <dbReference type="EMBL" id="GAA1623821.1"/>
    </source>
</evidence>
<feature type="region of interest" description="Disordered" evidence="1">
    <location>
        <begin position="182"/>
        <end position="234"/>
    </location>
</feature>
<protein>
    <submittedName>
        <fullName evidence="2">Uncharacterized protein</fullName>
    </submittedName>
</protein>
<gene>
    <name evidence="2" type="ORF">GCM10009733_020580</name>
</gene>
<evidence type="ECO:0000313" key="3">
    <source>
        <dbReference type="Proteomes" id="UP001500064"/>
    </source>
</evidence>
<name>A0ABN2F1P7_9ACTN</name>
<dbReference type="EMBL" id="BAAAMU010000011">
    <property type="protein sequence ID" value="GAA1623821.1"/>
    <property type="molecule type" value="Genomic_DNA"/>
</dbReference>
<feature type="compositionally biased region" description="Basic residues" evidence="1">
    <location>
        <begin position="199"/>
        <end position="220"/>
    </location>
</feature>
<organism evidence="2 3">
    <name type="scientific">Nonomuraea maheshkhaliensis</name>
    <dbReference type="NCBI Taxonomy" id="419590"/>
    <lineage>
        <taxon>Bacteria</taxon>
        <taxon>Bacillati</taxon>
        <taxon>Actinomycetota</taxon>
        <taxon>Actinomycetes</taxon>
        <taxon>Streptosporangiales</taxon>
        <taxon>Streptosporangiaceae</taxon>
        <taxon>Nonomuraea</taxon>
    </lineage>
</organism>
<sequence length="247" mass="27544">MIPSTPATGTSRERMDEIWAEHRTAFRAALIQEVADIPGLTADFEHSHTLAWLAWEGDGTSGYWVGSSIAYHSHRYEHQLPGHVTATYLDASDEDIPLPSTTLLDFELPAGRARDAETAAALIVAAIRIHGRRRGFPQPFDPLDHALIFGFPYASNAGNPQRSQPPTGRLVRRPCPHLVVRAKGRRGPYPRRHLDPARHRGPRPHGGRLRPGRRARRRPPPRSEHVIPPAQKPDIRNPSVVIRILLG</sequence>